<dbReference type="Pfam" id="PF13561">
    <property type="entry name" value="adh_short_C2"/>
    <property type="match status" value="1"/>
</dbReference>
<evidence type="ECO:0000313" key="4">
    <source>
        <dbReference type="EMBL" id="KAK0751866.1"/>
    </source>
</evidence>
<protein>
    <recommendedName>
        <fullName evidence="6">NAD(P)-binding protein</fullName>
    </recommendedName>
</protein>
<comment type="similarity">
    <text evidence="1">Belongs to the short-chain dehydrogenases/reductases (SDR) family.</text>
</comment>
<dbReference type="InterPro" id="IPR036291">
    <property type="entry name" value="NAD(P)-bd_dom_sf"/>
</dbReference>
<reference evidence="4" key="1">
    <citation type="submission" date="2023-06" db="EMBL/GenBank/DDBJ databases">
        <title>Genome-scale phylogeny and comparative genomics of the fungal order Sordariales.</title>
        <authorList>
            <consortium name="Lawrence Berkeley National Laboratory"/>
            <person name="Hensen N."/>
            <person name="Bonometti L."/>
            <person name="Westerberg I."/>
            <person name="Brannstrom I.O."/>
            <person name="Guillou S."/>
            <person name="Cros-Aarteil S."/>
            <person name="Calhoun S."/>
            <person name="Haridas S."/>
            <person name="Kuo A."/>
            <person name="Mondo S."/>
            <person name="Pangilinan J."/>
            <person name="Riley R."/>
            <person name="LaButti K."/>
            <person name="Andreopoulos B."/>
            <person name="Lipzen A."/>
            <person name="Chen C."/>
            <person name="Yanf M."/>
            <person name="Daum C."/>
            <person name="Ng V."/>
            <person name="Clum A."/>
            <person name="Steindorff A."/>
            <person name="Ohm R."/>
            <person name="Martin F."/>
            <person name="Silar P."/>
            <person name="Natvig D."/>
            <person name="Lalanne C."/>
            <person name="Gautier V."/>
            <person name="Ament-velasquez S.L."/>
            <person name="Kruys A."/>
            <person name="Hutchinson M.I."/>
            <person name="Powell A.J."/>
            <person name="Barry K."/>
            <person name="Miller A.N."/>
            <person name="Grigoriev I.V."/>
            <person name="Debuchy R."/>
            <person name="Gladieux P."/>
            <person name="Thoren M.H."/>
            <person name="Johannesson H."/>
        </authorList>
    </citation>
    <scope>NUCLEOTIDE SEQUENCE</scope>
    <source>
        <strain evidence="4">SMH3187-1</strain>
    </source>
</reference>
<accession>A0AA40F6R0</accession>
<dbReference type="SUPFAM" id="SSF51735">
    <property type="entry name" value="NAD(P)-binding Rossmann-fold domains"/>
    <property type="match status" value="1"/>
</dbReference>
<evidence type="ECO:0008006" key="6">
    <source>
        <dbReference type="Google" id="ProtNLM"/>
    </source>
</evidence>
<sequence length="246" mass="25298">MSLTGKVALITGASNGIGKAVALRLAADGASIVINYHTDGASATALVSRIGADRALAVQADVSQLDSITALVDAAVARFGKIDILMPNAGILLMRDLSSATPSDFDRTFSLNVRGPLFLAQAAAPHMAAGSRVVFVTTGLNTATTITPGYLLYAASKGAVHQMTRALAKDLGRRGITVNAVAPGPTATELFMEGKTEAVLRGMEAQSPFGRVGTPEEVADVVAFLAGEGSRWVSGQVVRVNGAFMV</sequence>
<evidence type="ECO:0000256" key="1">
    <source>
        <dbReference type="ARBA" id="ARBA00006484"/>
    </source>
</evidence>
<evidence type="ECO:0000256" key="2">
    <source>
        <dbReference type="ARBA" id="ARBA00022857"/>
    </source>
</evidence>
<dbReference type="PRINTS" id="PR00081">
    <property type="entry name" value="GDHRDH"/>
</dbReference>
<dbReference type="Proteomes" id="UP001172155">
    <property type="component" value="Unassembled WGS sequence"/>
</dbReference>
<evidence type="ECO:0000313" key="5">
    <source>
        <dbReference type="Proteomes" id="UP001172155"/>
    </source>
</evidence>
<dbReference type="FunFam" id="3.40.50.720:FF:000084">
    <property type="entry name" value="Short-chain dehydrogenase reductase"/>
    <property type="match status" value="1"/>
</dbReference>
<evidence type="ECO:0000256" key="3">
    <source>
        <dbReference type="ARBA" id="ARBA00023002"/>
    </source>
</evidence>
<keyword evidence="2" id="KW-0521">NADP</keyword>
<dbReference type="InterPro" id="IPR002347">
    <property type="entry name" value="SDR_fam"/>
</dbReference>
<organism evidence="4 5">
    <name type="scientific">Schizothecium vesticola</name>
    <dbReference type="NCBI Taxonomy" id="314040"/>
    <lineage>
        <taxon>Eukaryota</taxon>
        <taxon>Fungi</taxon>
        <taxon>Dikarya</taxon>
        <taxon>Ascomycota</taxon>
        <taxon>Pezizomycotina</taxon>
        <taxon>Sordariomycetes</taxon>
        <taxon>Sordariomycetidae</taxon>
        <taxon>Sordariales</taxon>
        <taxon>Schizotheciaceae</taxon>
        <taxon>Schizothecium</taxon>
    </lineage>
</organism>
<keyword evidence="3" id="KW-0560">Oxidoreductase</keyword>
<dbReference type="AlphaFoldDB" id="A0AA40F6R0"/>
<dbReference type="PANTHER" id="PTHR48107:SF7">
    <property type="entry name" value="RE15974P"/>
    <property type="match status" value="1"/>
</dbReference>
<dbReference type="PROSITE" id="PS00061">
    <property type="entry name" value="ADH_SHORT"/>
    <property type="match status" value="1"/>
</dbReference>
<dbReference type="GO" id="GO:0016614">
    <property type="term" value="F:oxidoreductase activity, acting on CH-OH group of donors"/>
    <property type="evidence" value="ECO:0007669"/>
    <property type="project" value="UniProtKB-ARBA"/>
</dbReference>
<name>A0AA40F6R0_9PEZI</name>
<dbReference type="InterPro" id="IPR020904">
    <property type="entry name" value="Sc_DH/Rdtase_CS"/>
</dbReference>
<keyword evidence="5" id="KW-1185">Reference proteome</keyword>
<dbReference type="Gene3D" id="3.40.50.720">
    <property type="entry name" value="NAD(P)-binding Rossmann-like Domain"/>
    <property type="match status" value="1"/>
</dbReference>
<dbReference type="EMBL" id="JAUKUD010000002">
    <property type="protein sequence ID" value="KAK0751866.1"/>
    <property type="molecule type" value="Genomic_DNA"/>
</dbReference>
<comment type="caution">
    <text evidence="4">The sequence shown here is derived from an EMBL/GenBank/DDBJ whole genome shotgun (WGS) entry which is preliminary data.</text>
</comment>
<dbReference type="PRINTS" id="PR00080">
    <property type="entry name" value="SDRFAMILY"/>
</dbReference>
<dbReference type="PANTHER" id="PTHR48107">
    <property type="entry name" value="NADPH-DEPENDENT ALDEHYDE REDUCTASE-LIKE PROTEIN, CHLOROPLASTIC-RELATED"/>
    <property type="match status" value="1"/>
</dbReference>
<proteinExistence type="inferred from homology"/>
<gene>
    <name evidence="4" type="ORF">B0T18DRAFT_486344</name>
</gene>